<dbReference type="CDD" id="cd05233">
    <property type="entry name" value="SDR_c"/>
    <property type="match status" value="1"/>
</dbReference>
<dbReference type="EMBL" id="BSTJ01000004">
    <property type="protein sequence ID" value="GLY75297.1"/>
    <property type="molecule type" value="Genomic_DNA"/>
</dbReference>
<dbReference type="InterPro" id="IPR036291">
    <property type="entry name" value="NAD(P)-bd_dom_sf"/>
</dbReference>
<reference evidence="3" key="1">
    <citation type="submission" date="2023-03" db="EMBL/GenBank/DDBJ databases">
        <title>Actinoallomurus iriomotensis NBRC 103681.</title>
        <authorList>
            <person name="Ichikawa N."/>
            <person name="Sato H."/>
            <person name="Tonouchi N."/>
        </authorList>
    </citation>
    <scope>NUCLEOTIDE SEQUENCE</scope>
    <source>
        <strain evidence="3">NBRC 103681</strain>
    </source>
</reference>
<evidence type="ECO:0000313" key="4">
    <source>
        <dbReference type="Proteomes" id="UP001165135"/>
    </source>
</evidence>
<dbReference type="Proteomes" id="UP001165135">
    <property type="component" value="Unassembled WGS sequence"/>
</dbReference>
<evidence type="ECO:0000256" key="1">
    <source>
        <dbReference type="ARBA" id="ARBA00006484"/>
    </source>
</evidence>
<dbReference type="Pfam" id="PF00106">
    <property type="entry name" value="adh_short"/>
    <property type="match status" value="1"/>
</dbReference>
<dbReference type="PANTHER" id="PTHR44196:SF1">
    <property type="entry name" value="DEHYDROGENASE_REDUCTASE SDR FAMILY MEMBER 7B"/>
    <property type="match status" value="1"/>
</dbReference>
<dbReference type="AlphaFoldDB" id="A0A9W6RJQ3"/>
<organism evidence="3 4">
    <name type="scientific">Actinoallomurus iriomotensis</name>
    <dbReference type="NCBI Taxonomy" id="478107"/>
    <lineage>
        <taxon>Bacteria</taxon>
        <taxon>Bacillati</taxon>
        <taxon>Actinomycetota</taxon>
        <taxon>Actinomycetes</taxon>
        <taxon>Streptosporangiales</taxon>
        <taxon>Thermomonosporaceae</taxon>
        <taxon>Actinoallomurus</taxon>
    </lineage>
</organism>
<dbReference type="InterPro" id="IPR002347">
    <property type="entry name" value="SDR_fam"/>
</dbReference>
<evidence type="ECO:0000256" key="2">
    <source>
        <dbReference type="ARBA" id="ARBA00023002"/>
    </source>
</evidence>
<dbReference type="PROSITE" id="PS00061">
    <property type="entry name" value="ADH_SHORT"/>
    <property type="match status" value="1"/>
</dbReference>
<dbReference type="Gene3D" id="3.40.50.720">
    <property type="entry name" value="NAD(P)-binding Rossmann-like Domain"/>
    <property type="match status" value="1"/>
</dbReference>
<sequence>MNLNVTSAVHLIRLVLPHMVEQGSGRVLITSSIAATMPGPYYATYAASKAFLYSFAEAIRHELRESGVTVTALMPDPTDTGFFERAGMEDTKLGAMENKDDAAEVARQGFAALMAGKDHVVAGSLKNRAQAAAAKVLPETAKAKAQARLTEPGSAGDE</sequence>
<dbReference type="GO" id="GO:0016020">
    <property type="term" value="C:membrane"/>
    <property type="evidence" value="ECO:0007669"/>
    <property type="project" value="TreeGrafter"/>
</dbReference>
<comment type="similarity">
    <text evidence="1">Belongs to the short-chain dehydrogenases/reductases (SDR) family.</text>
</comment>
<dbReference type="PANTHER" id="PTHR44196">
    <property type="entry name" value="DEHYDROGENASE/REDUCTASE SDR FAMILY MEMBER 7B"/>
    <property type="match status" value="1"/>
</dbReference>
<dbReference type="PRINTS" id="PR00081">
    <property type="entry name" value="GDHRDH"/>
</dbReference>
<name>A0A9W6RJQ3_9ACTN</name>
<dbReference type="SUPFAM" id="SSF51735">
    <property type="entry name" value="NAD(P)-binding Rossmann-fold domains"/>
    <property type="match status" value="1"/>
</dbReference>
<keyword evidence="2" id="KW-0560">Oxidoreductase</keyword>
<dbReference type="InterPro" id="IPR020904">
    <property type="entry name" value="Sc_DH/Rdtase_CS"/>
</dbReference>
<gene>
    <name evidence="3" type="ORF">Airi01_035640</name>
</gene>
<proteinExistence type="inferred from homology"/>
<dbReference type="GO" id="GO:0016491">
    <property type="term" value="F:oxidoreductase activity"/>
    <property type="evidence" value="ECO:0007669"/>
    <property type="project" value="UniProtKB-KW"/>
</dbReference>
<accession>A0A9W6RJQ3</accession>
<protein>
    <submittedName>
        <fullName evidence="3">Uncharacterized protein</fullName>
    </submittedName>
</protein>
<comment type="caution">
    <text evidence="3">The sequence shown here is derived from an EMBL/GenBank/DDBJ whole genome shotgun (WGS) entry which is preliminary data.</text>
</comment>
<evidence type="ECO:0000313" key="3">
    <source>
        <dbReference type="EMBL" id="GLY75297.1"/>
    </source>
</evidence>